<dbReference type="AlphaFoldDB" id="A0A8T0IE45"/>
<dbReference type="EMBL" id="CM026424">
    <property type="protein sequence ID" value="KAG0581199.1"/>
    <property type="molecule type" value="Genomic_DNA"/>
</dbReference>
<keyword evidence="2" id="KW-1133">Transmembrane helix</keyword>
<keyword evidence="2" id="KW-0472">Membrane</keyword>
<feature type="region of interest" description="Disordered" evidence="1">
    <location>
        <begin position="58"/>
        <end position="111"/>
    </location>
</feature>
<accession>A0A8T0IE45</accession>
<protein>
    <submittedName>
        <fullName evidence="3">Uncharacterized protein</fullName>
    </submittedName>
</protein>
<feature type="compositionally biased region" description="Low complexity" evidence="1">
    <location>
        <begin position="83"/>
        <end position="96"/>
    </location>
</feature>
<organism evidence="3 4">
    <name type="scientific">Ceratodon purpureus</name>
    <name type="common">Fire moss</name>
    <name type="synonym">Dicranum purpureum</name>
    <dbReference type="NCBI Taxonomy" id="3225"/>
    <lineage>
        <taxon>Eukaryota</taxon>
        <taxon>Viridiplantae</taxon>
        <taxon>Streptophyta</taxon>
        <taxon>Embryophyta</taxon>
        <taxon>Bryophyta</taxon>
        <taxon>Bryophytina</taxon>
        <taxon>Bryopsida</taxon>
        <taxon>Dicranidae</taxon>
        <taxon>Pseudoditrichales</taxon>
        <taxon>Ditrichaceae</taxon>
        <taxon>Ceratodon</taxon>
    </lineage>
</organism>
<name>A0A8T0IE45_CERPU</name>
<feature type="compositionally biased region" description="Polar residues" evidence="1">
    <location>
        <begin position="1"/>
        <end position="10"/>
    </location>
</feature>
<comment type="caution">
    <text evidence="3">The sequence shown here is derived from an EMBL/GenBank/DDBJ whole genome shotgun (WGS) entry which is preliminary data.</text>
</comment>
<feature type="transmembrane region" description="Helical" evidence="2">
    <location>
        <begin position="31"/>
        <end position="49"/>
    </location>
</feature>
<keyword evidence="2" id="KW-0812">Transmembrane</keyword>
<evidence type="ECO:0000256" key="2">
    <source>
        <dbReference type="SAM" id="Phobius"/>
    </source>
</evidence>
<gene>
    <name evidence="3" type="ORF">KC19_4G231800</name>
</gene>
<evidence type="ECO:0000313" key="3">
    <source>
        <dbReference type="EMBL" id="KAG0581199.1"/>
    </source>
</evidence>
<dbReference type="Proteomes" id="UP000822688">
    <property type="component" value="Chromosome 4"/>
</dbReference>
<evidence type="ECO:0000313" key="4">
    <source>
        <dbReference type="Proteomes" id="UP000822688"/>
    </source>
</evidence>
<sequence>MDPAQTSNQGRIGLEGRGGTKIPGNMLSRTTFRYVFVGGMAAIGLTWYASSHGWLGSTGEKMNAASRGGSKPPTLGVDKVDDSPAATSSTKPSAQAHSGTAQGHSEGLKPK</sequence>
<evidence type="ECO:0000256" key="1">
    <source>
        <dbReference type="SAM" id="MobiDB-lite"/>
    </source>
</evidence>
<keyword evidence="4" id="KW-1185">Reference proteome</keyword>
<feature type="region of interest" description="Disordered" evidence="1">
    <location>
        <begin position="1"/>
        <end position="25"/>
    </location>
</feature>
<reference evidence="3" key="1">
    <citation type="submission" date="2020-06" db="EMBL/GenBank/DDBJ databases">
        <title>WGS assembly of Ceratodon purpureus strain R40.</title>
        <authorList>
            <person name="Carey S.B."/>
            <person name="Jenkins J."/>
            <person name="Shu S."/>
            <person name="Lovell J.T."/>
            <person name="Sreedasyam A."/>
            <person name="Maumus F."/>
            <person name="Tiley G.P."/>
            <person name="Fernandez-Pozo N."/>
            <person name="Barry K."/>
            <person name="Chen C."/>
            <person name="Wang M."/>
            <person name="Lipzen A."/>
            <person name="Daum C."/>
            <person name="Saski C.A."/>
            <person name="Payton A.C."/>
            <person name="Mcbreen J.C."/>
            <person name="Conrad R.E."/>
            <person name="Kollar L.M."/>
            <person name="Olsson S."/>
            <person name="Huttunen S."/>
            <person name="Landis J.B."/>
            <person name="Wickett N.J."/>
            <person name="Johnson M.G."/>
            <person name="Rensing S.A."/>
            <person name="Grimwood J."/>
            <person name="Schmutz J."/>
            <person name="Mcdaniel S.F."/>
        </authorList>
    </citation>
    <scope>NUCLEOTIDE SEQUENCE</scope>
    <source>
        <strain evidence="3">R40</strain>
    </source>
</reference>
<proteinExistence type="predicted"/>